<protein>
    <submittedName>
        <fullName evidence="4">Oxysterol-binding protein 4</fullName>
    </submittedName>
</protein>
<evidence type="ECO:0000313" key="4">
    <source>
        <dbReference type="EMBL" id="KAL0065458.1"/>
    </source>
</evidence>
<dbReference type="Pfam" id="PF01237">
    <property type="entry name" value="Oxysterol_BP"/>
    <property type="match status" value="1"/>
</dbReference>
<dbReference type="Gene3D" id="1.10.287.2720">
    <property type="match status" value="1"/>
</dbReference>
<comment type="caution">
    <text evidence="4">The sequence shown here is derived from an EMBL/GenBank/DDBJ whole genome shotgun (WGS) entry which is preliminary data.</text>
</comment>
<evidence type="ECO:0000313" key="5">
    <source>
        <dbReference type="Proteomes" id="UP001437256"/>
    </source>
</evidence>
<dbReference type="InterPro" id="IPR037239">
    <property type="entry name" value="OSBP_sf"/>
</dbReference>
<name>A0ABR2ZVS2_9AGAR</name>
<dbReference type="SUPFAM" id="SSF144000">
    <property type="entry name" value="Oxysterol-binding protein-like"/>
    <property type="match status" value="1"/>
</dbReference>
<dbReference type="PROSITE" id="PS01013">
    <property type="entry name" value="OSBP"/>
    <property type="match status" value="1"/>
</dbReference>
<gene>
    <name evidence="4" type="primary">kes1</name>
    <name evidence="4" type="ORF">AAF712_007522</name>
</gene>
<evidence type="ECO:0000256" key="1">
    <source>
        <dbReference type="ARBA" id="ARBA00008842"/>
    </source>
</evidence>
<keyword evidence="5" id="KW-1185">Reference proteome</keyword>
<dbReference type="InterPro" id="IPR000648">
    <property type="entry name" value="Oxysterol-bd"/>
</dbReference>
<dbReference type="InterPro" id="IPR018494">
    <property type="entry name" value="Oxysterol-bd_CS"/>
</dbReference>
<comment type="similarity">
    <text evidence="1 2">Belongs to the OSBP family.</text>
</comment>
<dbReference type="PANTHER" id="PTHR10972">
    <property type="entry name" value="OXYSTEROL-BINDING PROTEIN-RELATED"/>
    <property type="match status" value="1"/>
</dbReference>
<accession>A0ABR2ZVS2</accession>
<dbReference type="Gene3D" id="2.40.160.120">
    <property type="match status" value="1"/>
</dbReference>
<proteinExistence type="inferred from homology"/>
<dbReference type="PANTHER" id="PTHR10972:SF184">
    <property type="entry name" value="OXYSTEROL-BINDING PROTEIN HOMOLOG 4-RELATED"/>
    <property type="match status" value="1"/>
</dbReference>
<evidence type="ECO:0000256" key="2">
    <source>
        <dbReference type="RuleBase" id="RU003844"/>
    </source>
</evidence>
<organism evidence="4 5">
    <name type="scientific">Marasmius tenuissimus</name>
    <dbReference type="NCBI Taxonomy" id="585030"/>
    <lineage>
        <taxon>Eukaryota</taxon>
        <taxon>Fungi</taxon>
        <taxon>Dikarya</taxon>
        <taxon>Basidiomycota</taxon>
        <taxon>Agaricomycotina</taxon>
        <taxon>Agaricomycetes</taxon>
        <taxon>Agaricomycetidae</taxon>
        <taxon>Agaricales</taxon>
        <taxon>Marasmiineae</taxon>
        <taxon>Marasmiaceae</taxon>
        <taxon>Marasmius</taxon>
    </lineage>
</organism>
<feature type="compositionally biased region" description="Basic and acidic residues" evidence="3">
    <location>
        <begin position="292"/>
        <end position="315"/>
    </location>
</feature>
<evidence type="ECO:0000256" key="3">
    <source>
        <dbReference type="SAM" id="MobiDB-lite"/>
    </source>
</evidence>
<feature type="region of interest" description="Disordered" evidence="3">
    <location>
        <begin position="292"/>
        <end position="319"/>
    </location>
</feature>
<reference evidence="4 5" key="1">
    <citation type="submission" date="2024-05" db="EMBL/GenBank/DDBJ databases">
        <title>A draft genome resource for the thread blight pathogen Marasmius tenuissimus strain MS-2.</title>
        <authorList>
            <person name="Yulfo-Soto G.E."/>
            <person name="Baruah I.K."/>
            <person name="Amoako-Attah I."/>
            <person name="Bukari Y."/>
            <person name="Meinhardt L.W."/>
            <person name="Bailey B.A."/>
            <person name="Cohen S.P."/>
        </authorList>
    </citation>
    <scope>NUCLEOTIDE SEQUENCE [LARGE SCALE GENOMIC DNA]</scope>
    <source>
        <strain evidence="4 5">MS-2</strain>
    </source>
</reference>
<dbReference type="Proteomes" id="UP001437256">
    <property type="component" value="Unassembled WGS sequence"/>
</dbReference>
<dbReference type="Gene3D" id="3.30.70.3490">
    <property type="match status" value="1"/>
</dbReference>
<dbReference type="EMBL" id="JBBXMP010000047">
    <property type="protein sequence ID" value="KAL0065458.1"/>
    <property type="molecule type" value="Genomic_DNA"/>
</dbReference>
<sequence>MSGDLSSMTAPPFILSPVSLTEFPAYWCELPELFAAIAAHANDEERMIAVVKWFISTLKGQYTTRNDTMGSEKKPLNPALGELFYGRWPDKNGRGQTDLLVEQVSHHPPITAYVIENKQKGVKLVGHNAQKTSFSSGSIIVKQIGHATLTVKLPSGGTAEYLITLPKLRIDGIWYGSPYIELTDNSYIISRTHVCSIEYKGKGYFGGKSHSFKAIITSAPGQGGASKDHVIEGLWHTTSKYVGGPRSGSDFHDVNHPKEEVTAIGGESDGSMGAFETRELWKHVAKGIREGDFDTASKEKSKIENEQRQRRKDEAAAGTSWKLKHFEHIDNDPLYERLGKIGKIVPPTDDTYVFQDNWPPVSKA</sequence>